<keyword evidence="1" id="KW-0175">Coiled coil</keyword>
<evidence type="ECO:0000256" key="2">
    <source>
        <dbReference type="SAM" id="MobiDB-lite"/>
    </source>
</evidence>
<sequence length="199" mass="23000">MMGGDGESAEDQPSGKSADRESSRTLLIYSRERLQTESLDVGNTTFNQLLDIPLSSQVQGHADDSVQPNDLPSHPHLASLTFNQQQNHRAMERPLSRHQKFRLRKKEEEQAKDRDIEMLNQQILIKDGEIALLRSEIEMQRSGKDEQLAHLRSENDMLRNNKDEQLARLRSEIEMLRKEIISFKHTNTLKHRRNAPISI</sequence>
<feature type="coiled-coil region" evidence="1">
    <location>
        <begin position="148"/>
        <end position="186"/>
    </location>
</feature>
<evidence type="ECO:0000256" key="1">
    <source>
        <dbReference type="SAM" id="Coils"/>
    </source>
</evidence>
<comment type="caution">
    <text evidence="3">The sequence shown here is derived from an EMBL/GenBank/DDBJ whole genome shotgun (WGS) entry which is preliminary data.</text>
</comment>
<keyword evidence="4" id="KW-1185">Reference proteome</keyword>
<name>A0ABR2PWL2_9ROSI</name>
<feature type="region of interest" description="Disordered" evidence="2">
    <location>
        <begin position="1"/>
        <end position="24"/>
    </location>
</feature>
<accession>A0ABR2PWL2</accession>
<dbReference type="Proteomes" id="UP001396334">
    <property type="component" value="Unassembled WGS sequence"/>
</dbReference>
<dbReference type="EMBL" id="JBBPBN010000050">
    <property type="protein sequence ID" value="KAK8992817.1"/>
    <property type="molecule type" value="Genomic_DNA"/>
</dbReference>
<protein>
    <submittedName>
        <fullName evidence="3">Uncharacterized protein</fullName>
    </submittedName>
</protein>
<reference evidence="3 4" key="1">
    <citation type="journal article" date="2024" name="G3 (Bethesda)">
        <title>Genome assembly of Hibiscus sabdariffa L. provides insights into metabolisms of medicinal natural products.</title>
        <authorList>
            <person name="Kim T."/>
        </authorList>
    </citation>
    <scope>NUCLEOTIDE SEQUENCE [LARGE SCALE GENOMIC DNA]</scope>
    <source>
        <strain evidence="3">TK-2024</strain>
        <tissue evidence="3">Old leaves</tissue>
    </source>
</reference>
<proteinExistence type="predicted"/>
<organism evidence="3 4">
    <name type="scientific">Hibiscus sabdariffa</name>
    <name type="common">roselle</name>
    <dbReference type="NCBI Taxonomy" id="183260"/>
    <lineage>
        <taxon>Eukaryota</taxon>
        <taxon>Viridiplantae</taxon>
        <taxon>Streptophyta</taxon>
        <taxon>Embryophyta</taxon>
        <taxon>Tracheophyta</taxon>
        <taxon>Spermatophyta</taxon>
        <taxon>Magnoliopsida</taxon>
        <taxon>eudicotyledons</taxon>
        <taxon>Gunneridae</taxon>
        <taxon>Pentapetalae</taxon>
        <taxon>rosids</taxon>
        <taxon>malvids</taxon>
        <taxon>Malvales</taxon>
        <taxon>Malvaceae</taxon>
        <taxon>Malvoideae</taxon>
        <taxon>Hibiscus</taxon>
    </lineage>
</organism>
<gene>
    <name evidence="3" type="ORF">V6N11_048887</name>
</gene>
<evidence type="ECO:0000313" key="4">
    <source>
        <dbReference type="Proteomes" id="UP001396334"/>
    </source>
</evidence>
<evidence type="ECO:0000313" key="3">
    <source>
        <dbReference type="EMBL" id="KAK8992817.1"/>
    </source>
</evidence>